<dbReference type="AlphaFoldDB" id="A0A2H3NME4"/>
<feature type="transmembrane region" description="Helical" evidence="1">
    <location>
        <begin position="21"/>
        <end position="42"/>
    </location>
</feature>
<organism evidence="2 3">
    <name type="scientific">Longimonas halophila</name>
    <dbReference type="NCBI Taxonomy" id="1469170"/>
    <lineage>
        <taxon>Bacteria</taxon>
        <taxon>Pseudomonadati</taxon>
        <taxon>Rhodothermota</taxon>
        <taxon>Rhodothermia</taxon>
        <taxon>Rhodothermales</taxon>
        <taxon>Salisaetaceae</taxon>
        <taxon>Longimonas</taxon>
    </lineage>
</organism>
<keyword evidence="1" id="KW-0472">Membrane</keyword>
<proteinExistence type="predicted"/>
<accession>A0A2H3NME4</accession>
<evidence type="ECO:0000256" key="1">
    <source>
        <dbReference type="SAM" id="Phobius"/>
    </source>
</evidence>
<dbReference type="EMBL" id="PDEP01000011">
    <property type="protein sequence ID" value="PEN05806.1"/>
    <property type="molecule type" value="Genomic_DNA"/>
</dbReference>
<protein>
    <submittedName>
        <fullName evidence="2">Uncharacterized protein</fullName>
    </submittedName>
</protein>
<evidence type="ECO:0000313" key="3">
    <source>
        <dbReference type="Proteomes" id="UP000221024"/>
    </source>
</evidence>
<sequence length="122" mass="13376">MDIRAWGNAMLAPRRMVQGAIVFLFSGVHFAATIAVGGFIALQHENPDPAVEARLYELENILLQPLGAPLIDLNSSSTLLFLIAGGLNSLLWGLTAYLICYAVFAGLRWGWRWLFGAERTSV</sequence>
<gene>
    <name evidence="2" type="ORF">CRI93_11940</name>
</gene>
<comment type="caution">
    <text evidence="2">The sequence shown here is derived from an EMBL/GenBank/DDBJ whole genome shotgun (WGS) entry which is preliminary data.</text>
</comment>
<feature type="transmembrane region" description="Helical" evidence="1">
    <location>
        <begin position="79"/>
        <end position="104"/>
    </location>
</feature>
<dbReference type="RefSeq" id="WP_098062868.1">
    <property type="nucleotide sequence ID" value="NZ_PDEP01000011.1"/>
</dbReference>
<evidence type="ECO:0000313" key="2">
    <source>
        <dbReference type="EMBL" id="PEN05806.1"/>
    </source>
</evidence>
<name>A0A2H3NME4_9BACT</name>
<reference evidence="2 3" key="1">
    <citation type="submission" date="2017-10" db="EMBL/GenBank/DDBJ databases">
        <title>Draft genome of Longimonas halophila.</title>
        <authorList>
            <person name="Goh K.M."/>
            <person name="Shamsir M.S."/>
            <person name="Lim S.W."/>
        </authorList>
    </citation>
    <scope>NUCLEOTIDE SEQUENCE [LARGE SCALE GENOMIC DNA]</scope>
    <source>
        <strain evidence="2 3">KCTC 42399</strain>
    </source>
</reference>
<keyword evidence="3" id="KW-1185">Reference proteome</keyword>
<dbReference type="Proteomes" id="UP000221024">
    <property type="component" value="Unassembled WGS sequence"/>
</dbReference>
<keyword evidence="1" id="KW-0812">Transmembrane</keyword>
<keyword evidence="1" id="KW-1133">Transmembrane helix</keyword>